<evidence type="ECO:0000313" key="16">
    <source>
        <dbReference type="EMBL" id="MBF4160543.1"/>
    </source>
</evidence>
<evidence type="ECO:0000256" key="5">
    <source>
        <dbReference type="ARBA" id="ARBA00022960"/>
    </source>
</evidence>
<dbReference type="PROSITE" id="PS52029">
    <property type="entry name" value="LD_TPASE"/>
    <property type="match status" value="1"/>
</dbReference>
<dbReference type="CDD" id="cd13432">
    <property type="entry name" value="LDT_IgD_like_2"/>
    <property type="match status" value="1"/>
</dbReference>
<keyword evidence="3" id="KW-0808">Transferase</keyword>
<sequence length="410" mass="43848">MSRRSCPALAHRYRPVLLIGAAALALAALSGCETSSQSGAQERAAATSGDDSATEPAVQVPEPAFTSNVDGAKNVAVDTRVAVTVENATLKSVTVKSPEGAVAGDLAGNKYSWRASDLLEPGTTYQVIAKGTDEAGDPVRNASRFTTQALTLDQQTYPSIAPLDGETVGVGMPVIVHFDVPVTDRAAIEKHLTVTSTPKQAGSWHWISDNEVHWRPQSYWKPGTSVHVAADINSIPAGNGIYGQMDRDADFTVGDAHIYKVNAQTHQMQVFRNGKLLRTIPITTGKPGFDTRNGTKVIIEKFASKRMNSETVGIGGSEAYDLDNVQWAMRLTYSGEFIHAAPWSVGSQGYANVSHGCTGMSTENAAWLYAMSRRGDVVVTTGTNGSQMDLTNGYGDWNESYAQYRQGSAL</sequence>
<reference evidence="16" key="1">
    <citation type="submission" date="2020-11" db="EMBL/GenBank/DDBJ databases">
        <title>Nocardioides sp. CBS4Y-1, whole genome shotgun sequence.</title>
        <authorList>
            <person name="Tuo L."/>
        </authorList>
    </citation>
    <scope>NUCLEOTIDE SEQUENCE</scope>
    <source>
        <strain evidence="16">CBS4Y-1</strain>
    </source>
</reference>
<evidence type="ECO:0000256" key="9">
    <source>
        <dbReference type="ARBA" id="ARBA00023288"/>
    </source>
</evidence>
<dbReference type="InterPro" id="IPR041280">
    <property type="entry name" value="Big_10"/>
</dbReference>
<keyword evidence="5 13" id="KW-0133">Cell shape</keyword>
<organism evidence="16 17">
    <name type="scientific">Nocardioides acrostichi</name>
    <dbReference type="NCBI Taxonomy" id="2784339"/>
    <lineage>
        <taxon>Bacteria</taxon>
        <taxon>Bacillati</taxon>
        <taxon>Actinomycetota</taxon>
        <taxon>Actinomycetes</taxon>
        <taxon>Propionibacteriales</taxon>
        <taxon>Nocardioidaceae</taxon>
        <taxon>Nocardioides</taxon>
    </lineage>
</organism>
<evidence type="ECO:0000256" key="12">
    <source>
        <dbReference type="ARBA" id="ARBA00060592"/>
    </source>
</evidence>
<dbReference type="PANTHER" id="PTHR30582">
    <property type="entry name" value="L,D-TRANSPEPTIDASE"/>
    <property type="match status" value="1"/>
</dbReference>
<dbReference type="Pfam" id="PF03734">
    <property type="entry name" value="YkuD"/>
    <property type="match status" value="1"/>
</dbReference>
<name>A0A930UTH4_9ACTN</name>
<keyword evidence="10" id="KW-0012">Acyltransferase</keyword>
<dbReference type="InterPro" id="IPR050979">
    <property type="entry name" value="LD-transpeptidase"/>
</dbReference>
<dbReference type="GO" id="GO:0016746">
    <property type="term" value="F:acyltransferase activity"/>
    <property type="evidence" value="ECO:0007669"/>
    <property type="project" value="UniProtKB-KW"/>
</dbReference>
<evidence type="ECO:0000256" key="11">
    <source>
        <dbReference type="ARBA" id="ARBA00023316"/>
    </source>
</evidence>
<dbReference type="GO" id="GO:0018104">
    <property type="term" value="P:peptidoglycan-protein cross-linking"/>
    <property type="evidence" value="ECO:0007669"/>
    <property type="project" value="TreeGrafter"/>
</dbReference>
<dbReference type="PROSITE" id="PS51257">
    <property type="entry name" value="PROKAR_LIPOPROTEIN"/>
    <property type="match status" value="1"/>
</dbReference>
<proteinExistence type="predicted"/>
<keyword evidence="4 14" id="KW-0732">Signal</keyword>
<dbReference type="Gene3D" id="2.40.440.10">
    <property type="entry name" value="L,D-transpeptidase catalytic domain-like"/>
    <property type="match status" value="1"/>
</dbReference>
<accession>A0A930UTH4</accession>
<dbReference type="GO" id="GO:0008360">
    <property type="term" value="P:regulation of cell shape"/>
    <property type="evidence" value="ECO:0007669"/>
    <property type="project" value="UniProtKB-UniRule"/>
</dbReference>
<gene>
    <name evidence="16" type="ORF">ISG29_02500</name>
</gene>
<evidence type="ECO:0000256" key="13">
    <source>
        <dbReference type="PROSITE-ProRule" id="PRU01373"/>
    </source>
</evidence>
<dbReference type="FunFam" id="2.40.440.10:FF:000005">
    <property type="entry name" value="L,D-transpeptidase 2"/>
    <property type="match status" value="1"/>
</dbReference>
<evidence type="ECO:0000256" key="8">
    <source>
        <dbReference type="ARBA" id="ARBA00023139"/>
    </source>
</evidence>
<feature type="signal peptide" evidence="14">
    <location>
        <begin position="1"/>
        <end position="27"/>
    </location>
</feature>
<dbReference type="GO" id="GO:0005576">
    <property type="term" value="C:extracellular region"/>
    <property type="evidence" value="ECO:0007669"/>
    <property type="project" value="TreeGrafter"/>
</dbReference>
<dbReference type="EMBL" id="JADIVZ010000001">
    <property type="protein sequence ID" value="MBF4160543.1"/>
    <property type="molecule type" value="Genomic_DNA"/>
</dbReference>
<keyword evidence="8" id="KW-0564">Palmitate</keyword>
<dbReference type="PANTHER" id="PTHR30582:SF2">
    <property type="entry name" value="L,D-TRANSPEPTIDASE YCIB-RELATED"/>
    <property type="match status" value="1"/>
</dbReference>
<dbReference type="AlphaFoldDB" id="A0A930UTH4"/>
<dbReference type="SUPFAM" id="SSF141523">
    <property type="entry name" value="L,D-transpeptidase catalytic domain-like"/>
    <property type="match status" value="1"/>
</dbReference>
<dbReference type="Proteomes" id="UP000656804">
    <property type="component" value="Unassembled WGS sequence"/>
</dbReference>
<keyword evidence="9" id="KW-0449">Lipoprotein</keyword>
<keyword evidence="17" id="KW-1185">Reference proteome</keyword>
<comment type="caution">
    <text evidence="16">The sequence shown here is derived from an EMBL/GenBank/DDBJ whole genome shotgun (WGS) entry which is preliminary data.</text>
</comment>
<evidence type="ECO:0000256" key="1">
    <source>
        <dbReference type="ARBA" id="ARBA00004752"/>
    </source>
</evidence>
<evidence type="ECO:0000256" key="4">
    <source>
        <dbReference type="ARBA" id="ARBA00022729"/>
    </source>
</evidence>
<evidence type="ECO:0000259" key="15">
    <source>
        <dbReference type="PROSITE" id="PS52029"/>
    </source>
</evidence>
<evidence type="ECO:0000313" key="17">
    <source>
        <dbReference type="Proteomes" id="UP000656804"/>
    </source>
</evidence>
<evidence type="ECO:0000256" key="10">
    <source>
        <dbReference type="ARBA" id="ARBA00023315"/>
    </source>
</evidence>
<evidence type="ECO:0000256" key="6">
    <source>
        <dbReference type="ARBA" id="ARBA00022984"/>
    </source>
</evidence>
<keyword evidence="2" id="KW-1003">Cell membrane</keyword>
<dbReference type="CDD" id="cd16913">
    <property type="entry name" value="YkuD_like"/>
    <property type="match status" value="1"/>
</dbReference>
<feature type="domain" description="L,D-TPase catalytic" evidence="15">
    <location>
        <begin position="257"/>
        <end position="381"/>
    </location>
</feature>
<dbReference type="InterPro" id="IPR005490">
    <property type="entry name" value="LD_TPept_cat_dom"/>
</dbReference>
<feature type="active site" description="Proton donor/acceptor" evidence="13">
    <location>
        <position position="339"/>
    </location>
</feature>
<dbReference type="Gene3D" id="2.60.40.3780">
    <property type="match status" value="1"/>
</dbReference>
<keyword evidence="6 13" id="KW-0573">Peptidoglycan synthesis</keyword>
<feature type="chain" id="PRO_5039108509" evidence="14">
    <location>
        <begin position="28"/>
        <end position="410"/>
    </location>
</feature>
<dbReference type="GO" id="GO:0071555">
    <property type="term" value="P:cell wall organization"/>
    <property type="evidence" value="ECO:0007669"/>
    <property type="project" value="UniProtKB-UniRule"/>
</dbReference>
<protein>
    <submittedName>
        <fullName evidence="16">L,D-transpeptidase family protein</fullName>
    </submittedName>
</protein>
<comment type="pathway">
    <text evidence="12">Glycan biosynthesis.</text>
</comment>
<dbReference type="InterPro" id="IPR038063">
    <property type="entry name" value="Transpep_catalytic_dom"/>
</dbReference>
<feature type="active site" description="Nucleophile" evidence="13">
    <location>
        <position position="357"/>
    </location>
</feature>
<dbReference type="Pfam" id="PF17964">
    <property type="entry name" value="Big_10"/>
    <property type="match status" value="1"/>
</dbReference>
<keyword evidence="7" id="KW-0472">Membrane</keyword>
<evidence type="ECO:0000256" key="2">
    <source>
        <dbReference type="ARBA" id="ARBA00022475"/>
    </source>
</evidence>
<keyword evidence="11 13" id="KW-0961">Cell wall biogenesis/degradation</keyword>
<dbReference type="Gene3D" id="2.60.40.3710">
    <property type="match status" value="1"/>
</dbReference>
<evidence type="ECO:0000256" key="14">
    <source>
        <dbReference type="SAM" id="SignalP"/>
    </source>
</evidence>
<evidence type="ECO:0000256" key="3">
    <source>
        <dbReference type="ARBA" id="ARBA00022679"/>
    </source>
</evidence>
<dbReference type="GO" id="GO:0071972">
    <property type="term" value="F:peptidoglycan L,D-transpeptidase activity"/>
    <property type="evidence" value="ECO:0007669"/>
    <property type="project" value="TreeGrafter"/>
</dbReference>
<evidence type="ECO:0000256" key="7">
    <source>
        <dbReference type="ARBA" id="ARBA00023136"/>
    </source>
</evidence>
<comment type="pathway">
    <text evidence="1 13">Cell wall biogenesis; peptidoglycan biosynthesis.</text>
</comment>
<dbReference type="RefSeq" id="WP_194501755.1">
    <property type="nucleotide sequence ID" value="NZ_JADIVZ010000001.1"/>
</dbReference>